<dbReference type="EMBL" id="CP035495">
    <property type="protein sequence ID" value="QAY62587.1"/>
    <property type="molecule type" value="Genomic_DNA"/>
</dbReference>
<evidence type="ECO:0000313" key="2">
    <source>
        <dbReference type="Proteomes" id="UP000291758"/>
    </source>
</evidence>
<dbReference type="AlphaFoldDB" id="A0A4P6EQL4"/>
<organism evidence="1 2">
    <name type="scientific">Xylanimonas allomyrinae</name>
    <dbReference type="NCBI Taxonomy" id="2509459"/>
    <lineage>
        <taxon>Bacteria</taxon>
        <taxon>Bacillati</taxon>
        <taxon>Actinomycetota</taxon>
        <taxon>Actinomycetes</taxon>
        <taxon>Micrococcales</taxon>
        <taxon>Promicromonosporaceae</taxon>
        <taxon>Xylanimonas</taxon>
    </lineage>
</organism>
<name>A0A4P6EQL4_9MICO</name>
<gene>
    <name evidence="1" type="ORF">ET495_04220</name>
</gene>
<keyword evidence="2" id="KW-1185">Reference proteome</keyword>
<protein>
    <submittedName>
        <fullName evidence="1">Uncharacterized protein</fullName>
    </submittedName>
</protein>
<proteinExistence type="predicted"/>
<evidence type="ECO:0000313" key="1">
    <source>
        <dbReference type="EMBL" id="QAY62587.1"/>
    </source>
</evidence>
<accession>A0A4P6EQL4</accession>
<dbReference type="Proteomes" id="UP000291758">
    <property type="component" value="Chromosome"/>
</dbReference>
<dbReference type="RefSeq" id="WP_129202859.1">
    <property type="nucleotide sequence ID" value="NZ_CP035495.1"/>
</dbReference>
<sequence length="81" mass="8802">MRPAVWTGSAVVVDEVTVHRGVPEQFLAEGPFVLVRLDLGGLELITRWQDRPDDAGPGTVCSLRWSQQGWPLAAPVNDAGH</sequence>
<reference evidence="1 2" key="1">
    <citation type="submission" date="2019-01" db="EMBL/GenBank/DDBJ databases">
        <title>Genome sequencing of strain 2JSPR-7.</title>
        <authorList>
            <person name="Heo J."/>
            <person name="Kim S.-J."/>
            <person name="Kim J.-S."/>
            <person name="Hong S.-B."/>
            <person name="Kwon S.-W."/>
        </authorList>
    </citation>
    <scope>NUCLEOTIDE SEQUENCE [LARGE SCALE GENOMIC DNA]</scope>
    <source>
        <strain evidence="1 2">2JSPR-7</strain>
    </source>
</reference>
<dbReference type="KEGG" id="xyl:ET495_04220"/>